<dbReference type="RefSeq" id="WP_139450174.1">
    <property type="nucleotide sequence ID" value="NZ_SMDR01000005.1"/>
</dbReference>
<evidence type="ECO:0000313" key="2">
    <source>
        <dbReference type="EMBL" id="TNJ32648.1"/>
    </source>
</evidence>
<organism evidence="2 3">
    <name type="scientific">Arenimonas terrae</name>
    <dbReference type="NCBI Taxonomy" id="2546226"/>
    <lineage>
        <taxon>Bacteria</taxon>
        <taxon>Pseudomonadati</taxon>
        <taxon>Pseudomonadota</taxon>
        <taxon>Gammaproteobacteria</taxon>
        <taxon>Lysobacterales</taxon>
        <taxon>Lysobacteraceae</taxon>
        <taxon>Arenimonas</taxon>
    </lineage>
</organism>
<keyword evidence="1" id="KW-0732">Signal</keyword>
<dbReference type="Proteomes" id="UP000305760">
    <property type="component" value="Unassembled WGS sequence"/>
</dbReference>
<protein>
    <submittedName>
        <fullName evidence="2">Uncharacterized protein</fullName>
    </submittedName>
</protein>
<feature type="signal peptide" evidence="1">
    <location>
        <begin position="1"/>
        <end position="19"/>
    </location>
</feature>
<dbReference type="EMBL" id="SMDR01000005">
    <property type="protein sequence ID" value="TNJ32648.1"/>
    <property type="molecule type" value="Genomic_DNA"/>
</dbReference>
<name>A0A5C4RNK3_9GAMM</name>
<proteinExistence type="predicted"/>
<comment type="caution">
    <text evidence="2">The sequence shown here is derived from an EMBL/GenBank/DDBJ whole genome shotgun (WGS) entry which is preliminary data.</text>
</comment>
<evidence type="ECO:0000313" key="3">
    <source>
        <dbReference type="Proteomes" id="UP000305760"/>
    </source>
</evidence>
<reference evidence="2 3" key="1">
    <citation type="submission" date="2019-03" db="EMBL/GenBank/DDBJ databases">
        <title>Arenimonas daejeonensis sp. nov., isolated from compost.</title>
        <authorList>
            <person name="Jeon C.O."/>
        </authorList>
    </citation>
    <scope>NUCLEOTIDE SEQUENCE [LARGE SCALE GENOMIC DNA]</scope>
    <source>
        <strain evidence="2 3">R29</strain>
    </source>
</reference>
<evidence type="ECO:0000256" key="1">
    <source>
        <dbReference type="SAM" id="SignalP"/>
    </source>
</evidence>
<dbReference type="AlphaFoldDB" id="A0A5C4RNK3"/>
<sequence>MRTFSAVAMLLLGGFTCNAAGAQKEEMVSVTANINEAIMPVARGRKYGQPLDVFLKERGIGEVTGGGTTTGPGGEPNWVDIGFDLVDPEVNAPAVAGKLKELGAPVGSYLHYRVGEQQHNVPIE</sequence>
<accession>A0A5C4RNK3</accession>
<keyword evidence="3" id="KW-1185">Reference proteome</keyword>
<feature type="chain" id="PRO_5022861097" evidence="1">
    <location>
        <begin position="20"/>
        <end position="124"/>
    </location>
</feature>
<dbReference type="OrthoDB" id="5194749at2"/>
<gene>
    <name evidence="2" type="ORF">E1B00_14710</name>
</gene>